<dbReference type="KEGG" id="ttq:NIES37_67880"/>
<protein>
    <submittedName>
        <fullName evidence="1">Uncharacterized protein</fullName>
    </submittedName>
</protein>
<evidence type="ECO:0000313" key="2">
    <source>
        <dbReference type="Proteomes" id="UP000218785"/>
    </source>
</evidence>
<evidence type="ECO:0000313" key="1">
    <source>
        <dbReference type="EMBL" id="BAZ02775.1"/>
    </source>
</evidence>
<reference evidence="1 2" key="1">
    <citation type="submission" date="2017-06" db="EMBL/GenBank/DDBJ databases">
        <title>Genome sequencing of cyanobaciteial culture collection at National Institute for Environmental Studies (NIES).</title>
        <authorList>
            <person name="Hirose Y."/>
            <person name="Shimura Y."/>
            <person name="Fujisawa T."/>
            <person name="Nakamura Y."/>
            <person name="Kawachi M."/>
        </authorList>
    </citation>
    <scope>NUCLEOTIDE SEQUENCE [LARGE SCALE GENOMIC DNA]</scope>
    <source>
        <strain evidence="1 2">NIES-37</strain>
    </source>
</reference>
<organism evidence="1 2">
    <name type="scientific">Tolypothrix tenuis PCC 7101</name>
    <dbReference type="NCBI Taxonomy" id="231146"/>
    <lineage>
        <taxon>Bacteria</taxon>
        <taxon>Bacillati</taxon>
        <taxon>Cyanobacteriota</taxon>
        <taxon>Cyanophyceae</taxon>
        <taxon>Nostocales</taxon>
        <taxon>Tolypothrichaceae</taxon>
        <taxon>Tolypothrix</taxon>
    </lineage>
</organism>
<dbReference type="EMBL" id="AP018248">
    <property type="protein sequence ID" value="BAZ02775.1"/>
    <property type="molecule type" value="Genomic_DNA"/>
</dbReference>
<gene>
    <name evidence="1" type="ORF">NIES37_67880</name>
</gene>
<sequence length="233" mass="27178">MTDSHSLFSSYEELVQNHARQFDPQIAQLQQLVTTRMQELRAAEQTLVDAQAIELQNIFNALATDARCLLPTPEFRTFVQELKQTQSHNWYTRKSEFSIAEDPTTWLLATLELPIGLSNYQIHEDLDGYDDERNYIGYSYTLSLRFGSVEHLIEILYKRIYNVNDCTETSIKEQIDYYIWGEVEDLLTNMPYPKEQQQQLAQEISVLVGYSSKVFAFKPRTAIFEYSSTTQEQ</sequence>
<dbReference type="Proteomes" id="UP000218785">
    <property type="component" value="Chromosome"/>
</dbReference>
<accession>A0A1Z4NAS3</accession>
<proteinExistence type="predicted"/>
<keyword evidence="2" id="KW-1185">Reference proteome</keyword>
<dbReference type="AlphaFoldDB" id="A0A1Z4NAS3"/>
<name>A0A1Z4NAS3_9CYAN</name>
<dbReference type="RefSeq" id="WP_096583223.1">
    <property type="nucleotide sequence ID" value="NZ_CAWNJS010000001.1"/>
</dbReference>